<proteinExistence type="predicted"/>
<gene>
    <name evidence="1" type="ORF">BSTOLATCC_MIC3449</name>
</gene>
<protein>
    <recommendedName>
        <fullName evidence="3">Maturase K</fullName>
    </recommendedName>
</protein>
<name>A0AAU9ICG0_9CILI</name>
<evidence type="ECO:0008006" key="3">
    <source>
        <dbReference type="Google" id="ProtNLM"/>
    </source>
</evidence>
<comment type="caution">
    <text evidence="1">The sequence shown here is derived from an EMBL/GenBank/DDBJ whole genome shotgun (WGS) entry which is preliminary data.</text>
</comment>
<evidence type="ECO:0000313" key="1">
    <source>
        <dbReference type="EMBL" id="CAG9311157.1"/>
    </source>
</evidence>
<evidence type="ECO:0000313" key="2">
    <source>
        <dbReference type="Proteomes" id="UP001162131"/>
    </source>
</evidence>
<reference evidence="1" key="1">
    <citation type="submission" date="2021-09" db="EMBL/GenBank/DDBJ databases">
        <authorList>
            <consortium name="AG Swart"/>
            <person name="Singh M."/>
            <person name="Singh A."/>
            <person name="Seah K."/>
            <person name="Emmerich C."/>
        </authorList>
    </citation>
    <scope>NUCLEOTIDE SEQUENCE</scope>
    <source>
        <strain evidence="1">ATCC30299</strain>
    </source>
</reference>
<dbReference type="Proteomes" id="UP001162131">
    <property type="component" value="Unassembled WGS sequence"/>
</dbReference>
<sequence length="77" mass="9246">MYFGSDMFYDEFMEIKRVLLLQDSRIRKALDRLIGEKKEIFRFKGLFELDHLRLLADSQVNLVSLPRLKKLHGSRYP</sequence>
<dbReference type="AlphaFoldDB" id="A0AAU9ICG0"/>
<organism evidence="1 2">
    <name type="scientific">Blepharisma stoltei</name>
    <dbReference type="NCBI Taxonomy" id="1481888"/>
    <lineage>
        <taxon>Eukaryota</taxon>
        <taxon>Sar</taxon>
        <taxon>Alveolata</taxon>
        <taxon>Ciliophora</taxon>
        <taxon>Postciliodesmatophora</taxon>
        <taxon>Heterotrichea</taxon>
        <taxon>Heterotrichida</taxon>
        <taxon>Blepharismidae</taxon>
        <taxon>Blepharisma</taxon>
    </lineage>
</organism>
<keyword evidence="2" id="KW-1185">Reference proteome</keyword>
<accession>A0AAU9ICG0</accession>
<dbReference type="EMBL" id="CAJZBQ010000004">
    <property type="protein sequence ID" value="CAG9311157.1"/>
    <property type="molecule type" value="Genomic_DNA"/>
</dbReference>